<dbReference type="EMBL" id="CP036281">
    <property type="protein sequence ID" value="QDU82442.1"/>
    <property type="molecule type" value="Genomic_DNA"/>
</dbReference>
<organism evidence="2 3">
    <name type="scientific">Polystyrenella longa</name>
    <dbReference type="NCBI Taxonomy" id="2528007"/>
    <lineage>
        <taxon>Bacteria</taxon>
        <taxon>Pseudomonadati</taxon>
        <taxon>Planctomycetota</taxon>
        <taxon>Planctomycetia</taxon>
        <taxon>Planctomycetales</taxon>
        <taxon>Planctomycetaceae</taxon>
        <taxon>Polystyrenella</taxon>
    </lineage>
</organism>
<evidence type="ECO:0000313" key="3">
    <source>
        <dbReference type="Proteomes" id="UP000317178"/>
    </source>
</evidence>
<dbReference type="KEGG" id="plon:Pla110_41990"/>
<evidence type="ECO:0000256" key="1">
    <source>
        <dbReference type="SAM" id="MobiDB-lite"/>
    </source>
</evidence>
<sequence>MFYRLILSLGLLTPFLLGNVGMHALSDIGVANCVDQNSSVEYSSRQYCLSKCRHCHSHSHNQPEEHSDRNQSEKEPHDPEHCSLCHHFSLATKVVSLFTLSLLPELIAPVHVAELTTPSSRTVTLFLPRGPPAV</sequence>
<keyword evidence="3" id="KW-1185">Reference proteome</keyword>
<protein>
    <recommendedName>
        <fullName evidence="4">DUF2946 domain-containing protein</fullName>
    </recommendedName>
</protein>
<accession>A0A518CT85</accession>
<dbReference type="Pfam" id="PF11162">
    <property type="entry name" value="DUF2946"/>
    <property type="match status" value="1"/>
</dbReference>
<feature type="compositionally biased region" description="Basic and acidic residues" evidence="1">
    <location>
        <begin position="61"/>
        <end position="78"/>
    </location>
</feature>
<dbReference type="InterPro" id="IPR021333">
    <property type="entry name" value="DUF2946"/>
</dbReference>
<proteinExistence type="predicted"/>
<dbReference type="Proteomes" id="UP000317178">
    <property type="component" value="Chromosome"/>
</dbReference>
<evidence type="ECO:0008006" key="4">
    <source>
        <dbReference type="Google" id="ProtNLM"/>
    </source>
</evidence>
<feature type="region of interest" description="Disordered" evidence="1">
    <location>
        <begin position="59"/>
        <end position="78"/>
    </location>
</feature>
<dbReference type="AlphaFoldDB" id="A0A518CT85"/>
<gene>
    <name evidence="2" type="ORF">Pla110_41990</name>
</gene>
<name>A0A518CT85_9PLAN</name>
<reference evidence="2 3" key="1">
    <citation type="submission" date="2019-02" db="EMBL/GenBank/DDBJ databases">
        <title>Deep-cultivation of Planctomycetes and their phenomic and genomic characterization uncovers novel biology.</title>
        <authorList>
            <person name="Wiegand S."/>
            <person name="Jogler M."/>
            <person name="Boedeker C."/>
            <person name="Pinto D."/>
            <person name="Vollmers J."/>
            <person name="Rivas-Marin E."/>
            <person name="Kohn T."/>
            <person name="Peeters S.H."/>
            <person name="Heuer A."/>
            <person name="Rast P."/>
            <person name="Oberbeckmann S."/>
            <person name="Bunk B."/>
            <person name="Jeske O."/>
            <person name="Meyerdierks A."/>
            <person name="Storesund J.E."/>
            <person name="Kallscheuer N."/>
            <person name="Luecker S."/>
            <person name="Lage O.M."/>
            <person name="Pohl T."/>
            <person name="Merkel B.J."/>
            <person name="Hornburger P."/>
            <person name="Mueller R.-W."/>
            <person name="Bruemmer F."/>
            <person name="Labrenz M."/>
            <person name="Spormann A.M."/>
            <person name="Op den Camp H."/>
            <person name="Overmann J."/>
            <person name="Amann R."/>
            <person name="Jetten M.S.M."/>
            <person name="Mascher T."/>
            <person name="Medema M.H."/>
            <person name="Devos D.P."/>
            <person name="Kaster A.-K."/>
            <person name="Ovreas L."/>
            <person name="Rohde M."/>
            <person name="Galperin M.Y."/>
            <person name="Jogler C."/>
        </authorList>
    </citation>
    <scope>NUCLEOTIDE SEQUENCE [LARGE SCALE GENOMIC DNA]</scope>
    <source>
        <strain evidence="2 3">Pla110</strain>
    </source>
</reference>
<evidence type="ECO:0000313" key="2">
    <source>
        <dbReference type="EMBL" id="QDU82442.1"/>
    </source>
</evidence>